<dbReference type="Proteomes" id="UP000789901">
    <property type="component" value="Unassembled WGS sequence"/>
</dbReference>
<evidence type="ECO:0000313" key="1">
    <source>
        <dbReference type="EMBL" id="CAG8807916.1"/>
    </source>
</evidence>
<comment type="caution">
    <text evidence="1">The sequence shown here is derived from an EMBL/GenBank/DDBJ whole genome shotgun (WGS) entry which is preliminary data.</text>
</comment>
<keyword evidence="2" id="KW-1185">Reference proteome</keyword>
<protein>
    <submittedName>
        <fullName evidence="1">16868_t:CDS:1</fullName>
    </submittedName>
</protein>
<proteinExistence type="predicted"/>
<name>A0ABN7W118_GIGMA</name>
<sequence length="70" mass="7949">MDLIIATIGEIDQTKEIRIKKAPDSTKHMYRNTDDIDSVRGTILKTKNDGMNNVGCFYQCGTKVSIWSLR</sequence>
<accession>A0ABN7W118</accession>
<evidence type="ECO:0000313" key="2">
    <source>
        <dbReference type="Proteomes" id="UP000789901"/>
    </source>
</evidence>
<dbReference type="EMBL" id="CAJVQB010026133">
    <property type="protein sequence ID" value="CAG8807916.1"/>
    <property type="molecule type" value="Genomic_DNA"/>
</dbReference>
<reference evidence="1 2" key="1">
    <citation type="submission" date="2021-06" db="EMBL/GenBank/DDBJ databases">
        <authorList>
            <person name="Kallberg Y."/>
            <person name="Tangrot J."/>
            <person name="Rosling A."/>
        </authorList>
    </citation>
    <scope>NUCLEOTIDE SEQUENCE [LARGE SCALE GENOMIC DNA]</scope>
    <source>
        <strain evidence="1 2">120-4 pot B 10/14</strain>
    </source>
</reference>
<gene>
    <name evidence="1" type="ORF">GMARGA_LOCUS24605</name>
</gene>
<organism evidence="1 2">
    <name type="scientific">Gigaspora margarita</name>
    <dbReference type="NCBI Taxonomy" id="4874"/>
    <lineage>
        <taxon>Eukaryota</taxon>
        <taxon>Fungi</taxon>
        <taxon>Fungi incertae sedis</taxon>
        <taxon>Mucoromycota</taxon>
        <taxon>Glomeromycotina</taxon>
        <taxon>Glomeromycetes</taxon>
        <taxon>Diversisporales</taxon>
        <taxon>Gigasporaceae</taxon>
        <taxon>Gigaspora</taxon>
    </lineage>
</organism>